<proteinExistence type="predicted"/>
<name>A0A507DCL5_9FUNG</name>
<evidence type="ECO:0000313" key="2">
    <source>
        <dbReference type="EMBL" id="TPX49141.1"/>
    </source>
</evidence>
<gene>
    <name evidence="2" type="ORF">SeLEV6574_g01632</name>
</gene>
<reference evidence="2 3" key="1">
    <citation type="journal article" date="2019" name="Sci. Rep.">
        <title>Comparative genomics of chytrid fungi reveal insights into the obligate biotrophic and pathogenic lifestyle of Synchytrium endobioticum.</title>
        <authorList>
            <person name="van de Vossenberg B.T.L.H."/>
            <person name="Warris S."/>
            <person name="Nguyen H.D.T."/>
            <person name="van Gent-Pelzer M.P.E."/>
            <person name="Joly D.L."/>
            <person name="van de Geest H.C."/>
            <person name="Bonants P.J.M."/>
            <person name="Smith D.S."/>
            <person name="Levesque C.A."/>
            <person name="van der Lee T.A.J."/>
        </authorList>
    </citation>
    <scope>NUCLEOTIDE SEQUENCE [LARGE SCALE GENOMIC DNA]</scope>
    <source>
        <strain evidence="2 3">LEV6574</strain>
    </source>
</reference>
<dbReference type="AlphaFoldDB" id="A0A507DCL5"/>
<feature type="region of interest" description="Disordered" evidence="1">
    <location>
        <begin position="1"/>
        <end position="47"/>
    </location>
</feature>
<evidence type="ECO:0000313" key="3">
    <source>
        <dbReference type="Proteomes" id="UP000320475"/>
    </source>
</evidence>
<feature type="compositionally biased region" description="Acidic residues" evidence="1">
    <location>
        <begin position="30"/>
        <end position="42"/>
    </location>
</feature>
<accession>A0A507DCL5</accession>
<protein>
    <submittedName>
        <fullName evidence="2">Uncharacterized protein</fullName>
    </submittedName>
</protein>
<dbReference type="Proteomes" id="UP000320475">
    <property type="component" value="Unassembled WGS sequence"/>
</dbReference>
<sequence>MAHRCARPAEVKTYSAEELGGGRHSVNEHDADDDEQEHEDDGQQTRGPFFLRIHSARTTAALDLCLAGAAAAPRDLLEALLSVVNGELNICTAGQTTLDVEGFPIIVSFSQQV</sequence>
<organism evidence="2 3">
    <name type="scientific">Synchytrium endobioticum</name>
    <dbReference type="NCBI Taxonomy" id="286115"/>
    <lineage>
        <taxon>Eukaryota</taxon>
        <taxon>Fungi</taxon>
        <taxon>Fungi incertae sedis</taxon>
        <taxon>Chytridiomycota</taxon>
        <taxon>Chytridiomycota incertae sedis</taxon>
        <taxon>Chytridiomycetes</taxon>
        <taxon>Synchytriales</taxon>
        <taxon>Synchytriaceae</taxon>
        <taxon>Synchytrium</taxon>
    </lineage>
</organism>
<comment type="caution">
    <text evidence="2">The sequence shown here is derived from an EMBL/GenBank/DDBJ whole genome shotgun (WGS) entry which is preliminary data.</text>
</comment>
<evidence type="ECO:0000256" key="1">
    <source>
        <dbReference type="SAM" id="MobiDB-lite"/>
    </source>
</evidence>
<dbReference type="EMBL" id="QEAM01000039">
    <property type="protein sequence ID" value="TPX49141.1"/>
    <property type="molecule type" value="Genomic_DNA"/>
</dbReference>